<feature type="domain" description="Rod shape-determining protein MreC beta-barrel core" evidence="6">
    <location>
        <begin position="141"/>
        <end position="266"/>
    </location>
</feature>
<evidence type="ECO:0000313" key="8">
    <source>
        <dbReference type="Proteomes" id="UP000231530"/>
    </source>
</evidence>
<dbReference type="InterPro" id="IPR007221">
    <property type="entry name" value="MreC"/>
</dbReference>
<evidence type="ECO:0000256" key="4">
    <source>
        <dbReference type="ARBA" id="ARBA00032089"/>
    </source>
</evidence>
<comment type="function">
    <text evidence="5">Involved in formation and maintenance of cell shape.</text>
</comment>
<gene>
    <name evidence="7" type="ORF">COU32_02265</name>
</gene>
<sequence length="272" mass="29940">MGRPRFVRSVVLLLGILLLVVGLHISGALTFIEMPLTKVFYRGTEVLYTLNVWDGESYVTKRMSLDELRSSFLQLQATYRNAVVDHATLLELQDENTNLKKQIKFFSEKQWIYYTGHVTGKQIDPFESTVLLYIEQAYIHIPVGSPVITQDGIFVGTVVAVEGNVVNIRLLDDGNTKVGAALLNQEKTVGIAEGGFGKSIRMNFIPQNEKVVAGDIVVTSGLTQEIPYGLPIGVVEAIEKEPYEPFQSAVLSPLASSNSLQILSIIVANINA</sequence>
<evidence type="ECO:0000313" key="7">
    <source>
        <dbReference type="EMBL" id="PIR76416.1"/>
    </source>
</evidence>
<dbReference type="GO" id="GO:0008360">
    <property type="term" value="P:regulation of cell shape"/>
    <property type="evidence" value="ECO:0007669"/>
    <property type="project" value="UniProtKB-KW"/>
</dbReference>
<dbReference type="InterPro" id="IPR042177">
    <property type="entry name" value="Cell/Rod_1"/>
</dbReference>
<evidence type="ECO:0000256" key="1">
    <source>
        <dbReference type="ARBA" id="ARBA00009369"/>
    </source>
</evidence>
<keyword evidence="3 5" id="KW-0133">Cell shape</keyword>
<comment type="caution">
    <text evidence="7">The sequence shown here is derived from an EMBL/GenBank/DDBJ whole genome shotgun (WGS) entry which is preliminary data.</text>
</comment>
<name>A0A2H0TY29_9BACT</name>
<dbReference type="PIRSF" id="PIRSF038471">
    <property type="entry name" value="MreC"/>
    <property type="match status" value="1"/>
</dbReference>
<dbReference type="InterPro" id="IPR042175">
    <property type="entry name" value="Cell/Rod_MreC_2"/>
</dbReference>
<dbReference type="PANTHER" id="PTHR34138">
    <property type="entry name" value="CELL SHAPE-DETERMINING PROTEIN MREC"/>
    <property type="match status" value="1"/>
</dbReference>
<reference evidence="8" key="1">
    <citation type="submission" date="2017-09" db="EMBL/GenBank/DDBJ databases">
        <title>Depth-based differentiation of microbial function through sediment-hosted aquifers and enrichment of novel symbionts in the deep terrestrial subsurface.</title>
        <authorList>
            <person name="Probst A.J."/>
            <person name="Ladd B."/>
            <person name="Jarett J.K."/>
            <person name="Geller-Mcgrath D.E."/>
            <person name="Sieber C.M.K."/>
            <person name="Emerson J.B."/>
            <person name="Anantharaman K."/>
            <person name="Thomas B.C."/>
            <person name="Malmstrom R."/>
            <person name="Stieglmeier M."/>
            <person name="Klingl A."/>
            <person name="Woyke T."/>
            <person name="Ryan C.M."/>
            <person name="Banfield J.F."/>
        </authorList>
    </citation>
    <scope>NUCLEOTIDE SEQUENCE [LARGE SCALE GENOMIC DNA]</scope>
</reference>
<dbReference type="Gene3D" id="2.40.10.340">
    <property type="entry name" value="Rod shape-determining protein MreC, domain 1"/>
    <property type="match status" value="1"/>
</dbReference>
<comment type="similarity">
    <text evidence="1 5">Belongs to the MreC family.</text>
</comment>
<dbReference type="AlphaFoldDB" id="A0A2H0TY29"/>
<evidence type="ECO:0000256" key="5">
    <source>
        <dbReference type="PIRNR" id="PIRNR038471"/>
    </source>
</evidence>
<dbReference type="Proteomes" id="UP000231530">
    <property type="component" value="Unassembled WGS sequence"/>
</dbReference>
<dbReference type="Gene3D" id="2.40.10.350">
    <property type="entry name" value="Rod shape-determining protein MreC, domain 2"/>
    <property type="match status" value="1"/>
</dbReference>
<dbReference type="GO" id="GO:0005886">
    <property type="term" value="C:plasma membrane"/>
    <property type="evidence" value="ECO:0007669"/>
    <property type="project" value="TreeGrafter"/>
</dbReference>
<evidence type="ECO:0000259" key="6">
    <source>
        <dbReference type="Pfam" id="PF04085"/>
    </source>
</evidence>
<proteinExistence type="inferred from homology"/>
<dbReference type="InterPro" id="IPR055342">
    <property type="entry name" value="MreC_beta-barrel_core"/>
</dbReference>
<accession>A0A2H0TY29</accession>
<dbReference type="EMBL" id="PFBY01000027">
    <property type="protein sequence ID" value="PIR76416.1"/>
    <property type="molecule type" value="Genomic_DNA"/>
</dbReference>
<protein>
    <recommendedName>
        <fullName evidence="2 5">Cell shape-determining protein MreC</fullName>
    </recommendedName>
    <alternativeName>
        <fullName evidence="4 5">Cell shape protein MreC</fullName>
    </alternativeName>
</protein>
<dbReference type="PANTHER" id="PTHR34138:SF1">
    <property type="entry name" value="CELL SHAPE-DETERMINING PROTEIN MREC"/>
    <property type="match status" value="1"/>
</dbReference>
<dbReference type="Pfam" id="PF04085">
    <property type="entry name" value="MreC"/>
    <property type="match status" value="1"/>
</dbReference>
<evidence type="ECO:0000256" key="2">
    <source>
        <dbReference type="ARBA" id="ARBA00013855"/>
    </source>
</evidence>
<evidence type="ECO:0000256" key="3">
    <source>
        <dbReference type="ARBA" id="ARBA00022960"/>
    </source>
</evidence>
<organism evidence="7 8">
    <name type="scientific">Candidatus Magasanikbacteria bacterium CG10_big_fil_rev_8_21_14_0_10_42_10</name>
    <dbReference type="NCBI Taxonomy" id="1974649"/>
    <lineage>
        <taxon>Bacteria</taxon>
        <taxon>Candidatus Magasanikiibacteriota</taxon>
    </lineage>
</organism>